<proteinExistence type="predicted"/>
<evidence type="ECO:0000256" key="1">
    <source>
        <dbReference type="SAM" id="Phobius"/>
    </source>
</evidence>
<evidence type="ECO:0000313" key="3">
    <source>
        <dbReference type="Proteomes" id="UP000553034"/>
    </source>
</evidence>
<accession>A0A840EGW3</accession>
<protein>
    <submittedName>
        <fullName evidence="2">Uncharacterized protein</fullName>
    </submittedName>
</protein>
<sequence length="143" mass="16607">MENKQLKFKHKKTLQHLIVLLLSILTLIGSLIGYFFYPKTLFFFLIVIANAGILYVLFVSKTTKNTVVYDAVFVRYKLGDKPAERIKNDILLEAKKQGKDIFIKTQQNEHIAINLSSYTQESIDEFYLLLKNICRINSTKTKQ</sequence>
<organism evidence="2 3">
    <name type="scientific">Mesonia hippocampi</name>
    <dbReference type="NCBI Taxonomy" id="1628250"/>
    <lineage>
        <taxon>Bacteria</taxon>
        <taxon>Pseudomonadati</taxon>
        <taxon>Bacteroidota</taxon>
        <taxon>Flavobacteriia</taxon>
        <taxon>Flavobacteriales</taxon>
        <taxon>Flavobacteriaceae</taxon>
        <taxon>Mesonia</taxon>
    </lineage>
</organism>
<keyword evidence="3" id="KW-1185">Reference proteome</keyword>
<comment type="caution">
    <text evidence="2">The sequence shown here is derived from an EMBL/GenBank/DDBJ whole genome shotgun (WGS) entry which is preliminary data.</text>
</comment>
<reference evidence="2 3" key="1">
    <citation type="submission" date="2020-08" db="EMBL/GenBank/DDBJ databases">
        <title>Genomic Encyclopedia of Type Strains, Phase IV (KMG-IV): sequencing the most valuable type-strain genomes for metagenomic binning, comparative biology and taxonomic classification.</title>
        <authorList>
            <person name="Goeker M."/>
        </authorList>
    </citation>
    <scope>NUCLEOTIDE SEQUENCE [LARGE SCALE GENOMIC DNA]</scope>
    <source>
        <strain evidence="2 3">DSM 29568</strain>
    </source>
</reference>
<dbReference type="RefSeq" id="WP_183476657.1">
    <property type="nucleotide sequence ID" value="NZ_JACIFO010000002.1"/>
</dbReference>
<evidence type="ECO:0000313" key="2">
    <source>
        <dbReference type="EMBL" id="MBB4118512.1"/>
    </source>
</evidence>
<keyword evidence="1" id="KW-0472">Membrane</keyword>
<keyword evidence="1" id="KW-0812">Transmembrane</keyword>
<dbReference type="Proteomes" id="UP000553034">
    <property type="component" value="Unassembled WGS sequence"/>
</dbReference>
<keyword evidence="1" id="KW-1133">Transmembrane helix</keyword>
<gene>
    <name evidence="2" type="ORF">GGR32_000786</name>
</gene>
<name>A0A840EGW3_9FLAO</name>
<dbReference type="AlphaFoldDB" id="A0A840EGW3"/>
<feature type="transmembrane region" description="Helical" evidence="1">
    <location>
        <begin position="14"/>
        <end position="35"/>
    </location>
</feature>
<feature type="transmembrane region" description="Helical" evidence="1">
    <location>
        <begin position="41"/>
        <end position="59"/>
    </location>
</feature>
<dbReference type="EMBL" id="JACIFO010000002">
    <property type="protein sequence ID" value="MBB4118512.1"/>
    <property type="molecule type" value="Genomic_DNA"/>
</dbReference>